<comment type="subunit">
    <text evidence="10">Homodimer.</text>
</comment>
<evidence type="ECO:0000256" key="2">
    <source>
        <dbReference type="ARBA" id="ARBA00001911"/>
    </source>
</evidence>
<dbReference type="GO" id="GO:0006012">
    <property type="term" value="P:galactose metabolic process"/>
    <property type="evidence" value="ECO:0007669"/>
    <property type="project" value="UniProtKB-UniPathway"/>
</dbReference>
<evidence type="ECO:0000256" key="6">
    <source>
        <dbReference type="ARBA" id="ARBA00018569"/>
    </source>
</evidence>
<dbReference type="NCBIfam" id="TIGR01179">
    <property type="entry name" value="galE"/>
    <property type="match status" value="1"/>
</dbReference>
<comment type="catalytic activity">
    <reaction evidence="1 10">
        <text>UDP-alpha-D-glucose = UDP-alpha-D-galactose</text>
        <dbReference type="Rhea" id="RHEA:22168"/>
        <dbReference type="ChEBI" id="CHEBI:58885"/>
        <dbReference type="ChEBI" id="CHEBI:66914"/>
        <dbReference type="EC" id="5.1.3.2"/>
    </reaction>
</comment>
<dbReference type="NCBIfam" id="NF007956">
    <property type="entry name" value="PRK10675.1"/>
    <property type="match status" value="1"/>
</dbReference>
<protein>
    <recommendedName>
        <fullName evidence="6 10">UDP-glucose 4-epimerase</fullName>
        <ecNumber evidence="5 10">5.1.3.2</ecNumber>
    </recommendedName>
</protein>
<keyword evidence="9 10" id="KW-0413">Isomerase</keyword>
<dbReference type="EC" id="5.1.3.2" evidence="5 10"/>
<feature type="domain" description="NAD-dependent epimerase/dehydratase" evidence="11">
    <location>
        <begin position="3"/>
        <end position="261"/>
    </location>
</feature>
<keyword evidence="7 10" id="KW-0520">NAD</keyword>
<dbReference type="UniPathway" id="UPA00214"/>
<reference evidence="12" key="1">
    <citation type="journal article" date="2014" name="DNA Res.">
        <title>A complete view of the genetic diversity of the Escherichia coli O-antigen biosynthesis gene cluster.</title>
        <authorList>
            <person name="Iguchi A."/>
            <person name="Iyoda S."/>
            <person name="Kikuchi T."/>
            <person name="Ogura Y."/>
            <person name="Katsura K."/>
            <person name="Ohnishi M."/>
            <person name="Hayashi T."/>
            <person name="Thomson N.R."/>
        </authorList>
    </citation>
    <scope>NUCLEOTIDE SEQUENCE</scope>
    <source>
        <strain evidence="12">99-6301</strain>
    </source>
</reference>
<name>A0A0A8J7Q5_ECOLX</name>
<evidence type="ECO:0000256" key="7">
    <source>
        <dbReference type="ARBA" id="ARBA00023027"/>
    </source>
</evidence>
<sequence length="338" mass="37862">MAVLVTGGAGYIGSHTVLQLLNHNYDVIVIDNFSNSSKIALKRVEYLTSKKIIIYEGDIRNIDLIDSVFANNDIEAVIHFAALKSVSESIKKPIQYYENNVIGTLHLIDSMLKNKIYNFIFSSSATVYGNPTAIPVHENCSTGGTTNPYGTTKYIVERMLEDITNYEFKFNATCLRYFNPVGAHYSGLIGEDPNGVPSNLFPYLTQVAVGKLEKLTIYGGDYPTVDGTGVRDYIHVMDLAEGHIAALKKQNIYGGLRYYNLGTGKGYSVKEIIDAFQKITGIKIPYVISERRLGDIAECWSKPDLAIKELHWEAKRTLEDMITDAWRWQNKNPNGYSE</sequence>
<keyword evidence="10" id="KW-0119">Carbohydrate metabolism</keyword>
<dbReference type="InterPro" id="IPR001509">
    <property type="entry name" value="Epimerase_deHydtase"/>
</dbReference>
<comment type="pathway">
    <text evidence="3 10">Carbohydrate metabolism; galactose metabolism.</text>
</comment>
<dbReference type="RefSeq" id="WP_097425395.1">
    <property type="nucleotide sequence ID" value="NZ_CP027440.1"/>
</dbReference>
<dbReference type="SUPFAM" id="SSF51735">
    <property type="entry name" value="NAD(P)-binding Rossmann-fold domains"/>
    <property type="match status" value="1"/>
</dbReference>
<dbReference type="Pfam" id="PF01370">
    <property type="entry name" value="Epimerase"/>
    <property type="match status" value="1"/>
</dbReference>
<dbReference type="Proteomes" id="UP000852798">
    <property type="component" value="Unassembled WGS sequence"/>
</dbReference>
<dbReference type="Proteomes" id="UP000327073">
    <property type="component" value="Unassembled WGS sequence"/>
</dbReference>
<evidence type="ECO:0000259" key="11">
    <source>
        <dbReference type="Pfam" id="PF01370"/>
    </source>
</evidence>
<dbReference type="EMBL" id="VZEL01000004">
    <property type="protein sequence ID" value="KAB0125853.1"/>
    <property type="molecule type" value="Genomic_DNA"/>
</dbReference>
<evidence type="ECO:0000256" key="9">
    <source>
        <dbReference type="ARBA" id="ARBA00023235"/>
    </source>
</evidence>
<gene>
    <name evidence="13" type="primary">galE</name>
    <name evidence="14" type="ORF">F7F11_04970</name>
    <name evidence="13" type="ORF">HI055_003073</name>
</gene>
<comment type="cofactor">
    <cofactor evidence="2 10">
        <name>NAD(+)</name>
        <dbReference type="ChEBI" id="CHEBI:57540"/>
    </cofactor>
</comment>
<dbReference type="PANTHER" id="PTHR43725:SF47">
    <property type="entry name" value="UDP-GLUCOSE 4-EPIMERASE"/>
    <property type="match status" value="1"/>
</dbReference>
<evidence type="ECO:0000256" key="3">
    <source>
        <dbReference type="ARBA" id="ARBA00004947"/>
    </source>
</evidence>
<dbReference type="EMBL" id="AB812081">
    <property type="protein sequence ID" value="BAQ02052.1"/>
    <property type="molecule type" value="Genomic_DNA"/>
</dbReference>
<dbReference type="GO" id="GO:0005829">
    <property type="term" value="C:cytosol"/>
    <property type="evidence" value="ECO:0007669"/>
    <property type="project" value="TreeGrafter"/>
</dbReference>
<keyword evidence="8" id="KW-0299">Galactose metabolism</keyword>
<dbReference type="EMBL" id="DABDSA010000017">
    <property type="protein sequence ID" value="HAI2142714.1"/>
    <property type="molecule type" value="Genomic_DNA"/>
</dbReference>
<evidence type="ECO:0000256" key="1">
    <source>
        <dbReference type="ARBA" id="ARBA00000083"/>
    </source>
</evidence>
<evidence type="ECO:0000313" key="12">
    <source>
        <dbReference type="EMBL" id="BAQ02052.1"/>
    </source>
</evidence>
<reference evidence="14 15" key="3">
    <citation type="submission" date="2019-03" db="EMBL/GenBank/DDBJ databases">
        <title>Whole Genome Sequencing of Shiga-Toxin Escherichia coli Strains from Nebraska.</title>
        <authorList>
            <person name="Abdalhamid B."/>
            <person name="Mccutchen E.L."/>
            <person name="Bouska A.C."/>
            <person name="Hinrichs S.H."/>
            <person name="Iwen P.C."/>
        </authorList>
    </citation>
    <scope>NUCLEOTIDE SEQUENCE [LARGE SCALE GENOMIC DNA]</scope>
    <source>
        <strain evidence="14 15">STEC_170836</strain>
    </source>
</reference>
<organism evidence="12">
    <name type="scientific">Escherichia coli</name>
    <dbReference type="NCBI Taxonomy" id="562"/>
    <lineage>
        <taxon>Bacteria</taxon>
        <taxon>Pseudomonadati</taxon>
        <taxon>Pseudomonadota</taxon>
        <taxon>Gammaproteobacteria</taxon>
        <taxon>Enterobacterales</taxon>
        <taxon>Enterobacteriaceae</taxon>
        <taxon>Escherichia</taxon>
    </lineage>
</organism>
<evidence type="ECO:0000256" key="4">
    <source>
        <dbReference type="ARBA" id="ARBA00007637"/>
    </source>
</evidence>
<dbReference type="PANTHER" id="PTHR43725">
    <property type="entry name" value="UDP-GLUCOSE 4-EPIMERASE"/>
    <property type="match status" value="1"/>
</dbReference>
<dbReference type="Gene3D" id="3.40.50.720">
    <property type="entry name" value="NAD(P)-binding Rossmann-like Domain"/>
    <property type="match status" value="1"/>
</dbReference>
<accession>A0A0A8J7Q5</accession>
<evidence type="ECO:0000256" key="10">
    <source>
        <dbReference type="RuleBase" id="RU366046"/>
    </source>
</evidence>
<evidence type="ECO:0000256" key="8">
    <source>
        <dbReference type="ARBA" id="ARBA00023144"/>
    </source>
</evidence>
<dbReference type="Gene3D" id="3.90.25.10">
    <property type="entry name" value="UDP-galactose 4-epimerase, domain 1"/>
    <property type="match status" value="1"/>
</dbReference>
<evidence type="ECO:0000256" key="5">
    <source>
        <dbReference type="ARBA" id="ARBA00013189"/>
    </source>
</evidence>
<reference evidence="13" key="2">
    <citation type="journal article" date="2018" name="Genome Biol.">
        <title>SKESA: strategic k-mer extension for scrupulous assemblies.</title>
        <authorList>
            <person name="Souvorov A."/>
            <person name="Agarwala R."/>
            <person name="Lipman D.J."/>
        </authorList>
    </citation>
    <scope>NUCLEOTIDE SEQUENCE [LARGE SCALE GENOMIC DNA]</scope>
    <source>
        <strain evidence="13">BCW_4213</strain>
    </source>
</reference>
<evidence type="ECO:0000313" key="15">
    <source>
        <dbReference type="Proteomes" id="UP000327073"/>
    </source>
</evidence>
<dbReference type="AlphaFoldDB" id="A0A0A8J7Q5"/>
<comment type="similarity">
    <text evidence="4 10">Belongs to the NAD(P)-dependent epimerase/dehydratase family.</text>
</comment>
<reference evidence="13" key="4">
    <citation type="submission" date="2020-02" db="EMBL/GenBank/DDBJ databases">
        <authorList>
            <consortium name="NCBI Pathogen Detection Project"/>
        </authorList>
    </citation>
    <scope>NUCLEOTIDE SEQUENCE</scope>
    <source>
        <strain evidence="13">BCW_4213</strain>
    </source>
</reference>
<evidence type="ECO:0000313" key="14">
    <source>
        <dbReference type="EMBL" id="KAB0125853.1"/>
    </source>
</evidence>
<dbReference type="InterPro" id="IPR036291">
    <property type="entry name" value="NAD(P)-bd_dom_sf"/>
</dbReference>
<dbReference type="InterPro" id="IPR005886">
    <property type="entry name" value="UDP_G4E"/>
</dbReference>
<evidence type="ECO:0000313" key="13">
    <source>
        <dbReference type="EMBL" id="HAI2142714.1"/>
    </source>
</evidence>
<dbReference type="CDD" id="cd05247">
    <property type="entry name" value="UDP_G4E_1_SDR_e"/>
    <property type="match status" value="1"/>
</dbReference>
<proteinExistence type="inferred from homology"/>
<dbReference type="GO" id="GO:0003978">
    <property type="term" value="F:UDP-glucose 4-epimerase activity"/>
    <property type="evidence" value="ECO:0007669"/>
    <property type="project" value="UniProtKB-UniRule"/>
</dbReference>